<evidence type="ECO:0000256" key="1">
    <source>
        <dbReference type="ARBA" id="ARBA00006738"/>
    </source>
</evidence>
<dbReference type="InterPro" id="IPR011335">
    <property type="entry name" value="Restrct_endonuc-II-like"/>
</dbReference>
<organism evidence="3 4">
    <name type="scientific">Oceanibaculum pacificum</name>
    <dbReference type="NCBI Taxonomy" id="580166"/>
    <lineage>
        <taxon>Bacteria</taxon>
        <taxon>Pseudomonadati</taxon>
        <taxon>Pseudomonadota</taxon>
        <taxon>Alphaproteobacteria</taxon>
        <taxon>Rhodospirillales</taxon>
        <taxon>Oceanibaculaceae</taxon>
        <taxon>Oceanibaculum</taxon>
    </lineage>
</organism>
<dbReference type="OrthoDB" id="9812968at2"/>
<dbReference type="PANTHER" id="PTHR34039:SF1">
    <property type="entry name" value="UPF0102 PROTEIN YRAN"/>
    <property type="match status" value="1"/>
</dbReference>
<dbReference type="Gene3D" id="3.40.1350.10">
    <property type="match status" value="1"/>
</dbReference>
<dbReference type="NCBIfam" id="NF009151">
    <property type="entry name" value="PRK12497.1-5"/>
    <property type="match status" value="1"/>
</dbReference>
<comment type="caution">
    <text evidence="3">The sequence shown here is derived from an EMBL/GenBank/DDBJ whole genome shotgun (WGS) entry which is preliminary data.</text>
</comment>
<proteinExistence type="inferred from homology"/>
<dbReference type="EMBL" id="LPXN01000001">
    <property type="protein sequence ID" value="KZD12785.1"/>
    <property type="molecule type" value="Genomic_DNA"/>
</dbReference>
<dbReference type="STRING" id="580166.AUP43_00130"/>
<sequence length="122" mass="13703">MSRLRRQAARRRGHAAESLCVWWLRLKGYRILGRDLRTPVGEIDILARRGATLIAVEVKVRDSQAAAAEAIGAQQRQRIIRALGWVMQRQAGLQSLSPRFDAMLVGGGRLPRHLPDAWRTDG</sequence>
<gene>
    <name evidence="3" type="ORF">AUP43_00130</name>
</gene>
<evidence type="ECO:0000313" key="3">
    <source>
        <dbReference type="EMBL" id="KZD12785.1"/>
    </source>
</evidence>
<dbReference type="GO" id="GO:0003676">
    <property type="term" value="F:nucleic acid binding"/>
    <property type="evidence" value="ECO:0007669"/>
    <property type="project" value="InterPro"/>
</dbReference>
<evidence type="ECO:0000313" key="4">
    <source>
        <dbReference type="Proteomes" id="UP000076400"/>
    </source>
</evidence>
<keyword evidence="4" id="KW-1185">Reference proteome</keyword>
<dbReference type="SUPFAM" id="SSF52980">
    <property type="entry name" value="Restriction endonuclease-like"/>
    <property type="match status" value="1"/>
</dbReference>
<protein>
    <recommendedName>
        <fullName evidence="2">UPF0102 protein AUP43_00130</fullName>
    </recommendedName>
</protein>
<name>A0A154WH26_9PROT</name>
<accession>A0A154WH26</accession>
<dbReference type="Proteomes" id="UP000076400">
    <property type="component" value="Unassembled WGS sequence"/>
</dbReference>
<dbReference type="PANTHER" id="PTHR34039">
    <property type="entry name" value="UPF0102 PROTEIN YRAN"/>
    <property type="match status" value="1"/>
</dbReference>
<dbReference type="Pfam" id="PF02021">
    <property type="entry name" value="UPF0102"/>
    <property type="match status" value="1"/>
</dbReference>
<dbReference type="InterPro" id="IPR003509">
    <property type="entry name" value="UPF0102_YraN-like"/>
</dbReference>
<reference evidence="3 4" key="1">
    <citation type="submission" date="2015-12" db="EMBL/GenBank/DDBJ databases">
        <title>Genome sequence of Oceanibaculum pacificum MCCC 1A02656.</title>
        <authorList>
            <person name="Lu L."/>
            <person name="Lai Q."/>
            <person name="Shao Z."/>
            <person name="Qian P."/>
        </authorList>
    </citation>
    <scope>NUCLEOTIDE SEQUENCE [LARGE SCALE GENOMIC DNA]</scope>
    <source>
        <strain evidence="3 4">MCCC 1A02656</strain>
    </source>
</reference>
<dbReference type="HAMAP" id="MF_00048">
    <property type="entry name" value="UPF0102"/>
    <property type="match status" value="1"/>
</dbReference>
<dbReference type="RefSeq" id="WP_067550913.1">
    <property type="nucleotide sequence ID" value="NZ_LPXN01000001.1"/>
</dbReference>
<dbReference type="AlphaFoldDB" id="A0A154WH26"/>
<comment type="similarity">
    <text evidence="1 2">Belongs to the UPF0102 family.</text>
</comment>
<dbReference type="InterPro" id="IPR011856">
    <property type="entry name" value="tRNA_endonuc-like_dom_sf"/>
</dbReference>
<evidence type="ECO:0000256" key="2">
    <source>
        <dbReference type="HAMAP-Rule" id="MF_00048"/>
    </source>
</evidence>